<reference evidence="1" key="1">
    <citation type="journal article" date="2013" name="Environ. Microbiol.">
        <title>Microbiota from the distal guts of lean and obese adolescents exhibit partial functional redundancy besides clear differences in community structure.</title>
        <authorList>
            <person name="Ferrer M."/>
            <person name="Ruiz A."/>
            <person name="Lanza F."/>
            <person name="Haange S.B."/>
            <person name="Oberbach A."/>
            <person name="Till H."/>
            <person name="Bargiela R."/>
            <person name="Campoy C."/>
            <person name="Segura M.T."/>
            <person name="Richter M."/>
            <person name="von Bergen M."/>
            <person name="Seifert J."/>
            <person name="Suarez A."/>
        </authorList>
    </citation>
    <scope>NUCLEOTIDE SEQUENCE</scope>
</reference>
<proteinExistence type="predicted"/>
<name>K1U4R2_9ZZZZ</name>
<protein>
    <submittedName>
        <fullName evidence="1">Type III restriction-modification system methylation subunit</fullName>
    </submittedName>
</protein>
<dbReference type="AlphaFoldDB" id="K1U4R2"/>
<accession>K1U4R2</accession>
<gene>
    <name evidence="1" type="ORF">OBE_00468</name>
</gene>
<comment type="caution">
    <text evidence="1">The sequence shown here is derived from an EMBL/GenBank/DDBJ whole genome shotgun (WGS) entry which is preliminary data.</text>
</comment>
<evidence type="ECO:0000313" key="1">
    <source>
        <dbReference type="EMBL" id="EKC77218.1"/>
    </source>
</evidence>
<sequence>MVAGAVDGLLPKDGYCVVEGITHIGNDRTLVIWRNCNKVSNEDLNEFFRKQAYCTTDSEFDKIYVNGDNTLPNIKTDEEHWKVVLIEEEFKKRMFE</sequence>
<organism evidence="1">
    <name type="scientific">human gut metagenome</name>
    <dbReference type="NCBI Taxonomy" id="408170"/>
    <lineage>
        <taxon>unclassified sequences</taxon>
        <taxon>metagenomes</taxon>
        <taxon>organismal metagenomes</taxon>
    </lineage>
</organism>
<dbReference type="EMBL" id="AJWZ01000316">
    <property type="protein sequence ID" value="EKC77218.1"/>
    <property type="molecule type" value="Genomic_DNA"/>
</dbReference>